<organism evidence="2 3">
    <name type="scientific">Thalassospira xiamenensis</name>
    <dbReference type="NCBI Taxonomy" id="220697"/>
    <lineage>
        <taxon>Bacteria</taxon>
        <taxon>Pseudomonadati</taxon>
        <taxon>Pseudomonadota</taxon>
        <taxon>Alphaproteobacteria</taxon>
        <taxon>Rhodospirillales</taxon>
        <taxon>Thalassospiraceae</taxon>
        <taxon>Thalassospira</taxon>
    </lineage>
</organism>
<evidence type="ECO:0000256" key="1">
    <source>
        <dbReference type="SAM" id="Phobius"/>
    </source>
</evidence>
<proteinExistence type="predicted"/>
<keyword evidence="1" id="KW-1133">Transmembrane helix</keyword>
<accession>A0A285TSI5</accession>
<feature type="transmembrane region" description="Helical" evidence="1">
    <location>
        <begin position="6"/>
        <end position="30"/>
    </location>
</feature>
<reference evidence="2 3" key="1">
    <citation type="submission" date="2017-08" db="EMBL/GenBank/DDBJ databases">
        <authorList>
            <person name="de Groot N.N."/>
        </authorList>
    </citation>
    <scope>NUCLEOTIDE SEQUENCE [LARGE SCALE GENOMIC DNA]</scope>
    <source>
        <strain evidence="2 3">USBA 78</strain>
    </source>
</reference>
<keyword evidence="1" id="KW-0472">Membrane</keyword>
<dbReference type="RefSeq" id="WP_097052726.1">
    <property type="nucleotide sequence ID" value="NZ_OBMM01000005.1"/>
</dbReference>
<evidence type="ECO:0000313" key="2">
    <source>
        <dbReference type="EMBL" id="SOC26647.1"/>
    </source>
</evidence>
<feature type="transmembrane region" description="Helical" evidence="1">
    <location>
        <begin position="70"/>
        <end position="90"/>
    </location>
</feature>
<dbReference type="PROSITE" id="PS51257">
    <property type="entry name" value="PROKAR_LIPOPROTEIN"/>
    <property type="match status" value="1"/>
</dbReference>
<dbReference type="Proteomes" id="UP000219068">
    <property type="component" value="Unassembled WGS sequence"/>
</dbReference>
<dbReference type="AlphaFoldDB" id="A0A285TSI5"/>
<dbReference type="EMBL" id="OBMM01000005">
    <property type="protein sequence ID" value="SOC26647.1"/>
    <property type="molecule type" value="Genomic_DNA"/>
</dbReference>
<sequence length="95" mass="11142">MGRFLVWVLLLPIILYVAWLFGCKLSEFFARRKLRRAYRQNASDLMGENGNLNEDGYVEKHLVSISRWKAIQLGFFTFVMPVALLITLIWHSTNH</sequence>
<name>A0A285TSI5_9PROT</name>
<keyword evidence="1" id="KW-0812">Transmembrane</keyword>
<evidence type="ECO:0000313" key="3">
    <source>
        <dbReference type="Proteomes" id="UP000219068"/>
    </source>
</evidence>
<evidence type="ECO:0008006" key="4">
    <source>
        <dbReference type="Google" id="ProtNLM"/>
    </source>
</evidence>
<gene>
    <name evidence="2" type="ORF">SAMN05428964_105154</name>
</gene>
<protein>
    <recommendedName>
        <fullName evidence="4">Lipoprotein</fullName>
    </recommendedName>
</protein>